<proteinExistence type="predicted"/>
<dbReference type="Pfam" id="PF14216">
    <property type="entry name" value="DUF4326"/>
    <property type="match status" value="1"/>
</dbReference>
<gene>
    <name evidence="2" type="ORF">ACFPZJ_07420</name>
</gene>
<reference evidence="3" key="1">
    <citation type="journal article" date="2019" name="Int. J. Syst. Evol. Microbiol.">
        <title>The Global Catalogue of Microorganisms (GCM) 10K type strain sequencing project: providing services to taxonomists for standard genome sequencing and annotation.</title>
        <authorList>
            <consortium name="The Broad Institute Genomics Platform"/>
            <consortium name="The Broad Institute Genome Sequencing Center for Infectious Disease"/>
            <person name="Wu L."/>
            <person name="Ma J."/>
        </authorList>
    </citation>
    <scope>NUCLEOTIDE SEQUENCE [LARGE SCALE GENOMIC DNA]</scope>
    <source>
        <strain evidence="3">CGMCC 4.7248</strain>
    </source>
</reference>
<feature type="domain" description="DUF4326" evidence="1">
    <location>
        <begin position="18"/>
        <end position="135"/>
    </location>
</feature>
<comment type="caution">
    <text evidence="2">The sequence shown here is derived from an EMBL/GenBank/DDBJ whole genome shotgun (WGS) entry which is preliminary data.</text>
</comment>
<keyword evidence="3" id="KW-1185">Reference proteome</keyword>
<organism evidence="2 3">
    <name type="scientific">Streptomyces bullii</name>
    <dbReference type="NCBI Taxonomy" id="349910"/>
    <lineage>
        <taxon>Bacteria</taxon>
        <taxon>Bacillati</taxon>
        <taxon>Actinomycetota</taxon>
        <taxon>Actinomycetes</taxon>
        <taxon>Kitasatosporales</taxon>
        <taxon>Streptomycetaceae</taxon>
        <taxon>Streptomyces</taxon>
    </lineage>
</organism>
<accession>A0ABW0UML3</accession>
<evidence type="ECO:0000313" key="3">
    <source>
        <dbReference type="Proteomes" id="UP001596154"/>
    </source>
</evidence>
<evidence type="ECO:0000259" key="1">
    <source>
        <dbReference type="Pfam" id="PF14216"/>
    </source>
</evidence>
<dbReference type="EMBL" id="JBHSNY010000002">
    <property type="protein sequence ID" value="MFC5633624.1"/>
    <property type="molecule type" value="Genomic_DNA"/>
</dbReference>
<name>A0ABW0UML3_9ACTN</name>
<sequence length="144" mass="15990">MAARQIALGQPRRIQRRRLKGWRAPAGAVYVGRGTRWGNPFTVVSRAQSPWRVETEEAGSSALRGGPHLFPTWEEAAAFATRLFELHIGPFGLYEYDADTLATLRRELGGRDLMCWCPLPEPGQPDHCHAAALLELANPTETGR</sequence>
<dbReference type="InterPro" id="IPR025475">
    <property type="entry name" value="DUF4326"/>
</dbReference>
<evidence type="ECO:0000313" key="2">
    <source>
        <dbReference type="EMBL" id="MFC5633624.1"/>
    </source>
</evidence>
<dbReference type="RefSeq" id="WP_381018813.1">
    <property type="nucleotide sequence ID" value="NZ_JBHSNY010000002.1"/>
</dbReference>
<dbReference type="Proteomes" id="UP001596154">
    <property type="component" value="Unassembled WGS sequence"/>
</dbReference>
<protein>
    <submittedName>
        <fullName evidence="2">DUF4326 domain-containing protein</fullName>
    </submittedName>
</protein>